<dbReference type="PANTHER" id="PTHR36197">
    <property type="entry name" value="LRAT DOMAIN-CONTAINING PROTEIN-RELATED"/>
    <property type="match status" value="1"/>
</dbReference>
<sequence>MNRLKLQEINKEKVYDFYLIVYANTSDQIIGSRIYQAGALENTLGSTNARHFSMLIDLTGETPEGEYPKGMEVHEVIWEPEVSQETASMTQVRCTKSEKAIKTIKIGNVAEKLSKICGGNSRTSNKLQCLGHYYCDLFERFIEQECKGDYNWSKLNNCHKFTKYCVQDLSLEWPESIGSPLDDYPFLLDF</sequence>
<evidence type="ECO:0000313" key="1">
    <source>
        <dbReference type="EMBL" id="KAF2076437.1"/>
    </source>
</evidence>
<accession>A0A8J4Q1L2</accession>
<proteinExistence type="predicted"/>
<dbReference type="Proteomes" id="UP000695562">
    <property type="component" value="Unassembled WGS sequence"/>
</dbReference>
<dbReference type="AlphaFoldDB" id="A0A8J4Q1L2"/>
<protein>
    <submittedName>
        <fullName evidence="1">Uncharacterized protein</fullName>
    </submittedName>
</protein>
<dbReference type="PANTHER" id="PTHR36197:SF2">
    <property type="entry name" value="LRAT DOMAIN-CONTAINING PROTEIN-RELATED"/>
    <property type="match status" value="1"/>
</dbReference>
<keyword evidence="2" id="KW-1185">Reference proteome</keyword>
<gene>
    <name evidence="1" type="ORF">CYY_002240</name>
</gene>
<comment type="caution">
    <text evidence="1">The sequence shown here is derived from an EMBL/GenBank/DDBJ whole genome shotgun (WGS) entry which is preliminary data.</text>
</comment>
<organism evidence="1 2">
    <name type="scientific">Polysphondylium violaceum</name>
    <dbReference type="NCBI Taxonomy" id="133409"/>
    <lineage>
        <taxon>Eukaryota</taxon>
        <taxon>Amoebozoa</taxon>
        <taxon>Evosea</taxon>
        <taxon>Eumycetozoa</taxon>
        <taxon>Dictyostelia</taxon>
        <taxon>Dictyosteliales</taxon>
        <taxon>Dictyosteliaceae</taxon>
        <taxon>Polysphondylium</taxon>
    </lineage>
</organism>
<dbReference type="OrthoDB" id="10289904at2759"/>
<name>A0A8J4Q1L2_9MYCE</name>
<dbReference type="EMBL" id="AJWJ01000060">
    <property type="protein sequence ID" value="KAF2076437.1"/>
    <property type="molecule type" value="Genomic_DNA"/>
</dbReference>
<reference evidence="1" key="1">
    <citation type="submission" date="2020-01" db="EMBL/GenBank/DDBJ databases">
        <title>Development of genomics and gene disruption for Polysphondylium violaceum indicates a role for the polyketide synthase stlB in stalk morphogenesis.</title>
        <authorList>
            <person name="Narita B."/>
            <person name="Kawabe Y."/>
            <person name="Kin K."/>
            <person name="Saito T."/>
            <person name="Gibbs R."/>
            <person name="Kuspa A."/>
            <person name="Muzny D."/>
            <person name="Queller D."/>
            <person name="Richards S."/>
            <person name="Strassman J."/>
            <person name="Sucgang R."/>
            <person name="Worley K."/>
            <person name="Schaap P."/>
        </authorList>
    </citation>
    <scope>NUCLEOTIDE SEQUENCE</scope>
    <source>
        <strain evidence="1">QSvi11</strain>
    </source>
</reference>
<evidence type="ECO:0000313" key="2">
    <source>
        <dbReference type="Proteomes" id="UP000695562"/>
    </source>
</evidence>